<evidence type="ECO:0000313" key="8">
    <source>
        <dbReference type="Proteomes" id="UP000199664"/>
    </source>
</evidence>
<evidence type="ECO:0000256" key="5">
    <source>
        <dbReference type="ARBA" id="ARBA00023136"/>
    </source>
</evidence>
<evidence type="ECO:0000256" key="6">
    <source>
        <dbReference type="SAM" id="Phobius"/>
    </source>
</evidence>
<comment type="subcellular location">
    <subcellularLocation>
        <location evidence="1">Cell membrane</location>
        <topology evidence="1">Multi-pass membrane protein</topology>
    </subcellularLocation>
</comment>
<sequence>MSEAFEILLQANFWAAAIRIATPLIFGVLGALICERAGVLNLGIEGIFVAGAMAGWLSVYLGLPLWLGVTVAAMAGACLGLLHGCLTVVLGLSQHVAGIGITLFATSAAYFGYRVAFPAVTTPPRIEPFQPLGLGFLDAVPILGPALSQQTALTWLAFAVVGLTAFVLAKTPLGLAIRAVGDNPASVDAQGLSVAGLRMGALAAGSALMAIGGAFLTMSAFNAFFFGMINGRGWVCIALTVFASWRPGKALLGALLFGAFDAYQLRLQTLAGGVVPSQLFLMLPYLLSIAALILVARKADYPRALMKPYIKGER</sequence>
<dbReference type="CDD" id="cd06580">
    <property type="entry name" value="TM_PBP1_transp_TpRbsC_like"/>
    <property type="match status" value="1"/>
</dbReference>
<feature type="transmembrane region" description="Helical" evidence="6">
    <location>
        <begin position="199"/>
        <end position="218"/>
    </location>
</feature>
<dbReference type="AlphaFoldDB" id="A0A1H7T9A4"/>
<keyword evidence="2" id="KW-1003">Cell membrane</keyword>
<feature type="transmembrane region" description="Helical" evidence="6">
    <location>
        <begin position="65"/>
        <end position="89"/>
    </location>
</feature>
<feature type="transmembrane region" description="Helical" evidence="6">
    <location>
        <begin position="152"/>
        <end position="169"/>
    </location>
</feature>
<evidence type="ECO:0000256" key="3">
    <source>
        <dbReference type="ARBA" id="ARBA00022692"/>
    </source>
</evidence>
<dbReference type="GO" id="GO:0022857">
    <property type="term" value="F:transmembrane transporter activity"/>
    <property type="evidence" value="ECO:0007669"/>
    <property type="project" value="InterPro"/>
</dbReference>
<dbReference type="RefSeq" id="WP_091836898.1">
    <property type="nucleotide sequence ID" value="NZ_FOAN01000005.1"/>
</dbReference>
<feature type="transmembrane region" description="Helical" evidence="6">
    <location>
        <begin position="39"/>
        <end position="59"/>
    </location>
</feature>
<evidence type="ECO:0000256" key="4">
    <source>
        <dbReference type="ARBA" id="ARBA00022989"/>
    </source>
</evidence>
<dbReference type="PANTHER" id="PTHR43370">
    <property type="entry name" value="SUGAR ABC TRANSPORTER INTEGRAL MEMBRANE PROTEIN-RELATED"/>
    <property type="match status" value="1"/>
</dbReference>
<feature type="transmembrane region" description="Helical" evidence="6">
    <location>
        <begin position="224"/>
        <end position="243"/>
    </location>
</feature>
<feature type="transmembrane region" description="Helical" evidence="6">
    <location>
        <begin position="279"/>
        <end position="296"/>
    </location>
</feature>
<dbReference type="EMBL" id="FOAN01000005">
    <property type="protein sequence ID" value="SEL81470.1"/>
    <property type="molecule type" value="Genomic_DNA"/>
</dbReference>
<dbReference type="Proteomes" id="UP000199664">
    <property type="component" value="Unassembled WGS sequence"/>
</dbReference>
<dbReference type="STRING" id="1036779.SAMN04515666_105407"/>
<name>A0A1H7T9A4_9HYPH</name>
<proteinExistence type="predicted"/>
<evidence type="ECO:0000256" key="1">
    <source>
        <dbReference type="ARBA" id="ARBA00004651"/>
    </source>
</evidence>
<protein>
    <submittedName>
        <fullName evidence="7">Nucleoside ABC transporter membrane protein</fullName>
    </submittedName>
</protein>
<dbReference type="PANTHER" id="PTHR43370:SF2">
    <property type="entry name" value="ABC TRANSPORTER PERMEASE PROTEIN"/>
    <property type="match status" value="1"/>
</dbReference>
<gene>
    <name evidence="7" type="ORF">SAMN04515666_105407</name>
</gene>
<dbReference type="OrthoDB" id="9792579at2"/>
<keyword evidence="8" id="KW-1185">Reference proteome</keyword>
<accession>A0A1H7T9A4</accession>
<feature type="transmembrane region" description="Helical" evidence="6">
    <location>
        <begin position="12"/>
        <end position="32"/>
    </location>
</feature>
<evidence type="ECO:0000313" key="7">
    <source>
        <dbReference type="EMBL" id="SEL81470.1"/>
    </source>
</evidence>
<evidence type="ECO:0000256" key="2">
    <source>
        <dbReference type="ARBA" id="ARBA00022475"/>
    </source>
</evidence>
<dbReference type="GO" id="GO:0005886">
    <property type="term" value="C:plasma membrane"/>
    <property type="evidence" value="ECO:0007669"/>
    <property type="project" value="UniProtKB-SubCell"/>
</dbReference>
<dbReference type="InterPro" id="IPR001851">
    <property type="entry name" value="ABC_transp_permease"/>
</dbReference>
<reference evidence="8" key="1">
    <citation type="submission" date="2016-10" db="EMBL/GenBank/DDBJ databases">
        <authorList>
            <person name="Varghese N."/>
            <person name="Submissions S."/>
        </authorList>
    </citation>
    <scope>NUCLEOTIDE SEQUENCE [LARGE SCALE GENOMIC DNA]</scope>
    <source>
        <strain evidence="8">LMG 26383,CCUG 61248,R- 45681</strain>
    </source>
</reference>
<keyword evidence="4 6" id="KW-1133">Transmembrane helix</keyword>
<keyword evidence="5 6" id="KW-0472">Membrane</keyword>
<keyword evidence="3 6" id="KW-0812">Transmembrane</keyword>
<dbReference type="Pfam" id="PF02653">
    <property type="entry name" value="BPD_transp_2"/>
    <property type="match status" value="1"/>
</dbReference>
<organism evidence="7 8">
    <name type="scientific">Bosea lupini</name>
    <dbReference type="NCBI Taxonomy" id="1036779"/>
    <lineage>
        <taxon>Bacteria</taxon>
        <taxon>Pseudomonadati</taxon>
        <taxon>Pseudomonadota</taxon>
        <taxon>Alphaproteobacteria</taxon>
        <taxon>Hyphomicrobiales</taxon>
        <taxon>Boseaceae</taxon>
        <taxon>Bosea</taxon>
    </lineage>
</organism>